<feature type="domain" description="G-protein coupled receptors family 1 profile" evidence="13">
    <location>
        <begin position="46"/>
        <end position="298"/>
    </location>
</feature>
<evidence type="ECO:0000256" key="3">
    <source>
        <dbReference type="ARBA" id="ARBA00022692"/>
    </source>
</evidence>
<evidence type="ECO:0000259" key="13">
    <source>
        <dbReference type="PROSITE" id="PS50262"/>
    </source>
</evidence>
<evidence type="ECO:0000256" key="5">
    <source>
        <dbReference type="ARBA" id="ARBA00023040"/>
    </source>
</evidence>
<gene>
    <name evidence="14" type="ORF">PEVE_00031876</name>
</gene>
<evidence type="ECO:0000256" key="12">
    <source>
        <dbReference type="SAM" id="Phobius"/>
    </source>
</evidence>
<dbReference type="Gene3D" id="1.20.1070.10">
    <property type="entry name" value="Rhodopsin 7-helix transmembrane proteins"/>
    <property type="match status" value="1"/>
</dbReference>
<feature type="transmembrane region" description="Helical" evidence="12">
    <location>
        <begin position="193"/>
        <end position="214"/>
    </location>
</feature>
<organism evidence="14 15">
    <name type="scientific">Porites evermanni</name>
    <dbReference type="NCBI Taxonomy" id="104178"/>
    <lineage>
        <taxon>Eukaryota</taxon>
        <taxon>Metazoa</taxon>
        <taxon>Cnidaria</taxon>
        <taxon>Anthozoa</taxon>
        <taxon>Hexacorallia</taxon>
        <taxon>Scleractinia</taxon>
        <taxon>Fungiina</taxon>
        <taxon>Poritidae</taxon>
        <taxon>Porites</taxon>
    </lineage>
</organism>
<keyword evidence="15" id="KW-1185">Reference proteome</keyword>
<feature type="transmembrane region" description="Helical" evidence="12">
    <location>
        <begin position="66"/>
        <end position="89"/>
    </location>
</feature>
<evidence type="ECO:0000256" key="4">
    <source>
        <dbReference type="ARBA" id="ARBA00022989"/>
    </source>
</evidence>
<evidence type="ECO:0000256" key="2">
    <source>
        <dbReference type="ARBA" id="ARBA00022475"/>
    </source>
</evidence>
<dbReference type="Proteomes" id="UP001159427">
    <property type="component" value="Unassembled WGS sequence"/>
</dbReference>
<dbReference type="CDD" id="cd00637">
    <property type="entry name" value="7tm_classA_rhodopsin-like"/>
    <property type="match status" value="1"/>
</dbReference>
<protein>
    <recommendedName>
        <fullName evidence="13">G-protein coupled receptors family 1 profile domain-containing protein</fullName>
    </recommendedName>
</protein>
<evidence type="ECO:0000256" key="9">
    <source>
        <dbReference type="ARBA" id="ARBA00023180"/>
    </source>
</evidence>
<keyword evidence="2" id="KW-1003">Cell membrane</keyword>
<dbReference type="SUPFAM" id="SSF81321">
    <property type="entry name" value="Family A G protein-coupled receptor-like"/>
    <property type="match status" value="1"/>
</dbReference>
<dbReference type="PROSITE" id="PS50262">
    <property type="entry name" value="G_PROTEIN_RECEP_F1_2"/>
    <property type="match status" value="1"/>
</dbReference>
<evidence type="ECO:0000256" key="7">
    <source>
        <dbReference type="ARBA" id="ARBA00023157"/>
    </source>
</evidence>
<feature type="transmembrane region" description="Helical" evidence="12">
    <location>
        <begin position="27"/>
        <end position="54"/>
    </location>
</feature>
<feature type="transmembrane region" description="Helical" evidence="12">
    <location>
        <begin position="101"/>
        <end position="121"/>
    </location>
</feature>
<keyword evidence="5 11" id="KW-0297">G-protein coupled receptor</keyword>
<keyword evidence="4 12" id="KW-1133">Transmembrane helix</keyword>
<dbReference type="Pfam" id="PF00001">
    <property type="entry name" value="7tm_1"/>
    <property type="match status" value="1"/>
</dbReference>
<evidence type="ECO:0000256" key="10">
    <source>
        <dbReference type="ARBA" id="ARBA00023224"/>
    </source>
</evidence>
<dbReference type="PRINTS" id="PR00237">
    <property type="entry name" value="GPCRRHODOPSN"/>
</dbReference>
<evidence type="ECO:0000256" key="6">
    <source>
        <dbReference type="ARBA" id="ARBA00023136"/>
    </source>
</evidence>
<keyword evidence="3 11" id="KW-0812">Transmembrane</keyword>
<comment type="similarity">
    <text evidence="11">Belongs to the G-protein coupled receptor 1 family.</text>
</comment>
<evidence type="ECO:0000313" key="15">
    <source>
        <dbReference type="Proteomes" id="UP001159427"/>
    </source>
</evidence>
<proteinExistence type="inferred from homology"/>
<keyword evidence="8 11" id="KW-0675">Receptor</keyword>
<accession>A0ABN8LI77</accession>
<evidence type="ECO:0000256" key="11">
    <source>
        <dbReference type="RuleBase" id="RU000688"/>
    </source>
</evidence>
<keyword evidence="6 12" id="KW-0472">Membrane</keyword>
<feature type="transmembrane region" description="Helical" evidence="12">
    <location>
        <begin position="245"/>
        <end position="267"/>
    </location>
</feature>
<feature type="transmembrane region" description="Helical" evidence="12">
    <location>
        <begin position="279"/>
        <end position="298"/>
    </location>
</feature>
<dbReference type="EMBL" id="CALNXI010000046">
    <property type="protein sequence ID" value="CAH3016717.1"/>
    <property type="molecule type" value="Genomic_DNA"/>
</dbReference>
<feature type="transmembrane region" description="Helical" evidence="12">
    <location>
        <begin position="141"/>
        <end position="160"/>
    </location>
</feature>
<comment type="caution">
    <text evidence="14">The sequence shown here is derived from an EMBL/GenBank/DDBJ whole genome shotgun (WGS) entry which is preliminary data.</text>
</comment>
<dbReference type="InterPro" id="IPR017452">
    <property type="entry name" value="GPCR_Rhodpsn_7TM"/>
</dbReference>
<keyword evidence="10 11" id="KW-0807">Transducer</keyword>
<evidence type="ECO:0000313" key="14">
    <source>
        <dbReference type="EMBL" id="CAH3016717.1"/>
    </source>
</evidence>
<keyword evidence="9" id="KW-0325">Glycoprotein</keyword>
<dbReference type="PROSITE" id="PS00237">
    <property type="entry name" value="G_PROTEIN_RECEP_F1_1"/>
    <property type="match status" value="1"/>
</dbReference>
<dbReference type="SMART" id="SM01381">
    <property type="entry name" value="7TM_GPCR_Srsx"/>
    <property type="match status" value="1"/>
</dbReference>
<sequence length="363" mass="41286">MVFQTKDTAAHCETVDKHNSFSSMDKVFSTVITFIAIPIYVCNVVGNFLVIVVIQKDKKLRESPNTFLLLSLAHSDVWFSILAFANVVLISKQATYAVREFFMNALASIYILVALAVERYFAILRPFVHLKRARKSLLSKVVLVIWLLAVVLSAPGYYIGAVRKGVKYGWTGVNTTLNETWVEPLWFQTFSTAYALVLFIFGYIFPSAVIIFCYSRVIYHCWFNADSSRSTQAGLVKSRRKITKLFILVTVVFTITWTPTFVELIVAEYGEHSEENMKLELFSMLLGLTGSAANPLIYSFRSPKFRQEVCKLLTCNCYCKKKIVRRSNKVSGTFTNNVSLTKMESMKENTPFHGHRVFHGKTV</sequence>
<name>A0ABN8LI77_9CNID</name>
<dbReference type="PANTHER" id="PTHR45695">
    <property type="entry name" value="LEUCOKININ RECEPTOR-RELATED"/>
    <property type="match status" value="1"/>
</dbReference>
<evidence type="ECO:0000256" key="1">
    <source>
        <dbReference type="ARBA" id="ARBA00004651"/>
    </source>
</evidence>
<comment type="subcellular location">
    <subcellularLocation>
        <location evidence="1">Cell membrane</location>
        <topology evidence="1">Multi-pass membrane protein</topology>
    </subcellularLocation>
</comment>
<evidence type="ECO:0000256" key="8">
    <source>
        <dbReference type="ARBA" id="ARBA00023170"/>
    </source>
</evidence>
<dbReference type="InterPro" id="IPR000276">
    <property type="entry name" value="GPCR_Rhodpsn"/>
</dbReference>
<keyword evidence="7" id="KW-1015">Disulfide bond</keyword>
<reference evidence="14 15" key="1">
    <citation type="submission" date="2022-05" db="EMBL/GenBank/DDBJ databases">
        <authorList>
            <consortium name="Genoscope - CEA"/>
            <person name="William W."/>
        </authorList>
    </citation>
    <scope>NUCLEOTIDE SEQUENCE [LARGE SCALE GENOMIC DNA]</scope>
</reference>
<dbReference type="PANTHER" id="PTHR45695:SF23">
    <property type="entry name" value="GALANIN-LIKE G-PROTEIN COUPLED RECEPTOR NPR-9"/>
    <property type="match status" value="1"/>
</dbReference>